<dbReference type="EMBL" id="SWLG01000003">
    <property type="protein sequence ID" value="TLS38395.1"/>
    <property type="molecule type" value="Genomic_DNA"/>
</dbReference>
<dbReference type="GO" id="GO:0006013">
    <property type="term" value="P:mannose metabolic process"/>
    <property type="evidence" value="ECO:0007669"/>
    <property type="project" value="InterPro"/>
</dbReference>
<dbReference type="OrthoDB" id="9772207at2"/>
<dbReference type="RefSeq" id="WP_138123634.1">
    <property type="nucleotide sequence ID" value="NZ_SWLG01000003.1"/>
</dbReference>
<dbReference type="GO" id="GO:0004559">
    <property type="term" value="F:alpha-mannosidase activity"/>
    <property type="evidence" value="ECO:0007669"/>
    <property type="project" value="InterPro"/>
</dbReference>
<dbReference type="AlphaFoldDB" id="A0A5R9FFQ7"/>
<gene>
    <name evidence="2" type="ORF">FCL54_04430</name>
</gene>
<name>A0A5R9FFQ7_9BACL</name>
<dbReference type="GO" id="GO:0009313">
    <property type="term" value="P:oligosaccharide catabolic process"/>
    <property type="evidence" value="ECO:0007669"/>
    <property type="project" value="TreeGrafter"/>
</dbReference>
<dbReference type="Gene3D" id="3.20.110.20">
    <property type="match status" value="1"/>
</dbReference>
<dbReference type="InterPro" id="IPR011330">
    <property type="entry name" value="Glyco_hydro/deAcase_b/a-brl"/>
</dbReference>
<evidence type="ECO:0000259" key="1">
    <source>
        <dbReference type="Pfam" id="PF01074"/>
    </source>
</evidence>
<dbReference type="PANTHER" id="PTHR46017:SF1">
    <property type="entry name" value="ALPHA-MANNOSIDASE 2C1"/>
    <property type="match status" value="1"/>
</dbReference>
<sequence>MKKAPFYYFFCNHWTQGGIGFAFPTGWYNGKKYNRTFSTVYTIHKMLDAADKYPGLKVSMELDAYAYEEVEKEDPGCIKRLKKYIKEEKAAVDGGTYGQPFGQDYGWEPNIRQLTYGRKTVKEVLDYDVRAFLVEEQWFHPQMPQILKKSGFEYASLQNQNSGQVKPLNKSMILWKGIDGIKIPSIPANDLMVSCVRQYTGYDGYKERLQDYERPLLFQWVEIWPPGMDWGASVEPFEKAINQVEEWGGKPVTLQEYFDLEIEGRNLEEIYIPLDQSNYTNNWYQGGGWGYDGDQVIMWDQKAEQALLAYESFSAVQHIDTQVDNSAEIERLWKHLLILQNHDFSVARSYRAITEEGLTTEAGSYGIAKYKELTSTCLYGIDKFFPEKIGNHLVVSNYNGVMKQKAVPFEIESAESNISLEQDGEDIPFYITDNNGGKISGIMVPKMPALGYSTVTIKNGKGENFSSVQTGEDWIEDENFMIKWRKGSWNIEIYNKNNDQRVDFTGFTGPIGKQNEHGGPFPALSPAHEVFTFAFDGTTHCPDQLSLSRIQAEIESSNSLESTLKLHCDLLTLHTTETPVAFAESRVTINHITNEVKCQSYLYTGVYLSVQAHAVFNHSLNEAEYYRDFPFGEERTEKNEGYANSYVRVQNEQKGFTLVHPGVQRIELQRDHDKGAVKHLLARDKIFGEYEWTFSLHFGKHEPHESARLSKADRALVVVKQTEKPKTNEFLAIEDDRLIMSSFSKQSECYFLRIVNYSNETLQRKTISLPNHFTKFQEVDFEGNLLADVNFTVKDSCTQLVLDFSPWEIVTLKCMV</sequence>
<comment type="caution">
    <text evidence="2">The sequence shown here is derived from an EMBL/GenBank/DDBJ whole genome shotgun (WGS) entry which is preliminary data.</text>
</comment>
<evidence type="ECO:0000313" key="3">
    <source>
        <dbReference type="Proteomes" id="UP000308230"/>
    </source>
</evidence>
<protein>
    <recommendedName>
        <fullName evidence="1">Glycoside hydrolase family 38 N-terminal domain-containing protein</fullName>
    </recommendedName>
</protein>
<evidence type="ECO:0000313" key="2">
    <source>
        <dbReference type="EMBL" id="TLS38395.1"/>
    </source>
</evidence>
<dbReference type="SUPFAM" id="SSF88713">
    <property type="entry name" value="Glycoside hydrolase/deacetylase"/>
    <property type="match status" value="1"/>
</dbReference>
<organism evidence="2 3">
    <name type="scientific">Exobacillus caeni</name>
    <dbReference type="NCBI Taxonomy" id="2574798"/>
    <lineage>
        <taxon>Bacteria</taxon>
        <taxon>Bacillati</taxon>
        <taxon>Bacillota</taxon>
        <taxon>Bacilli</taxon>
        <taxon>Bacillales</taxon>
        <taxon>Guptibacillaceae</taxon>
        <taxon>Exobacillus</taxon>
    </lineage>
</organism>
<dbReference type="Proteomes" id="UP000308230">
    <property type="component" value="Unassembled WGS sequence"/>
</dbReference>
<keyword evidence="3" id="KW-1185">Reference proteome</keyword>
<dbReference type="InterPro" id="IPR000602">
    <property type="entry name" value="Glyco_hydro_38_N"/>
</dbReference>
<proteinExistence type="predicted"/>
<accession>A0A5R9FFQ7</accession>
<reference evidence="2 3" key="1">
    <citation type="submission" date="2019-04" db="EMBL/GenBank/DDBJ databases">
        <title>Bacillus caeni sp. nov., a bacterium isolated from mangrove sediment.</title>
        <authorList>
            <person name="Huang H."/>
            <person name="Mo K."/>
            <person name="Hu Y."/>
        </authorList>
    </citation>
    <scope>NUCLEOTIDE SEQUENCE [LARGE SCALE GENOMIC DNA]</scope>
    <source>
        <strain evidence="2 3">HB172195</strain>
    </source>
</reference>
<dbReference type="PANTHER" id="PTHR46017">
    <property type="entry name" value="ALPHA-MANNOSIDASE 2C1"/>
    <property type="match status" value="1"/>
</dbReference>
<dbReference type="Pfam" id="PF01074">
    <property type="entry name" value="Glyco_hydro_38N"/>
    <property type="match status" value="1"/>
</dbReference>
<feature type="domain" description="Glycoside hydrolase family 38 N-terminal" evidence="1">
    <location>
        <begin position="37"/>
        <end position="250"/>
    </location>
</feature>